<proteinExistence type="inferred from homology"/>
<keyword evidence="4" id="KW-1185">Reference proteome</keyword>
<accession>A0ABU2JAX0</accession>
<dbReference type="EMBL" id="JAVREH010000014">
    <property type="protein sequence ID" value="MDT0262135.1"/>
    <property type="molecule type" value="Genomic_DNA"/>
</dbReference>
<dbReference type="Gene3D" id="3.10.129.10">
    <property type="entry name" value="Hotdog Thioesterase"/>
    <property type="match status" value="1"/>
</dbReference>
<dbReference type="InterPro" id="IPR029069">
    <property type="entry name" value="HotDog_dom_sf"/>
</dbReference>
<evidence type="ECO:0000313" key="3">
    <source>
        <dbReference type="EMBL" id="MDT0262135.1"/>
    </source>
</evidence>
<dbReference type="SUPFAM" id="SSF54637">
    <property type="entry name" value="Thioesterase/thiol ester dehydrase-isomerase"/>
    <property type="match status" value="1"/>
</dbReference>
<protein>
    <submittedName>
        <fullName evidence="3">MaoC family dehydratase</fullName>
    </submittedName>
</protein>
<dbReference type="Pfam" id="PF01575">
    <property type="entry name" value="MaoC_dehydratas"/>
    <property type="match status" value="1"/>
</dbReference>
<sequence>MRTFAHPAELAPLVGERLGASGWRSISQPLIDSFAAATGDEQWIHTDPLLAEAGPFGSTVAHGYLVLAMVPRLLGEVISVQGVGLVLNKEVHKAKFLTPVPVGSRVRIEVTLQSARSRPRGFWEAAFLIAAELDGQTKPAVSAEQVLLYQES</sequence>
<comment type="caution">
    <text evidence="3">The sequence shown here is derived from an EMBL/GenBank/DDBJ whole genome shotgun (WGS) entry which is preliminary data.</text>
</comment>
<name>A0ABU2JAX0_9ACTN</name>
<dbReference type="PANTHER" id="PTHR42993:SF1">
    <property type="entry name" value="MAOC-LIKE DEHYDRATASE DOMAIN-CONTAINING PROTEIN"/>
    <property type="match status" value="1"/>
</dbReference>
<feature type="domain" description="MaoC-like" evidence="2">
    <location>
        <begin position="13"/>
        <end position="116"/>
    </location>
</feature>
<reference evidence="4" key="1">
    <citation type="submission" date="2023-07" db="EMBL/GenBank/DDBJ databases">
        <title>30 novel species of actinomycetes from the DSMZ collection.</title>
        <authorList>
            <person name="Nouioui I."/>
        </authorList>
    </citation>
    <scope>NUCLEOTIDE SEQUENCE [LARGE SCALE GENOMIC DNA]</scope>
    <source>
        <strain evidence="4">DSM 44399</strain>
    </source>
</reference>
<evidence type="ECO:0000256" key="1">
    <source>
        <dbReference type="ARBA" id="ARBA00005254"/>
    </source>
</evidence>
<dbReference type="Proteomes" id="UP001183176">
    <property type="component" value="Unassembled WGS sequence"/>
</dbReference>
<evidence type="ECO:0000313" key="4">
    <source>
        <dbReference type="Proteomes" id="UP001183176"/>
    </source>
</evidence>
<organism evidence="3 4">
    <name type="scientific">Jatrophihabitans lederbergiae</name>
    <dbReference type="NCBI Taxonomy" id="3075547"/>
    <lineage>
        <taxon>Bacteria</taxon>
        <taxon>Bacillati</taxon>
        <taxon>Actinomycetota</taxon>
        <taxon>Actinomycetes</taxon>
        <taxon>Jatrophihabitantales</taxon>
        <taxon>Jatrophihabitantaceae</taxon>
        <taxon>Jatrophihabitans</taxon>
    </lineage>
</organism>
<gene>
    <name evidence="3" type="ORF">RM423_12105</name>
</gene>
<dbReference type="PANTHER" id="PTHR42993">
    <property type="entry name" value="MAOC-LIKE DEHYDRATASE DOMAIN-CONTAINING PROTEIN"/>
    <property type="match status" value="1"/>
</dbReference>
<dbReference type="InterPro" id="IPR039375">
    <property type="entry name" value="NodN-like"/>
</dbReference>
<dbReference type="InterPro" id="IPR002539">
    <property type="entry name" value="MaoC-like_dom"/>
</dbReference>
<comment type="similarity">
    <text evidence="1">Belongs to the enoyl-CoA hydratase/isomerase family.</text>
</comment>
<dbReference type="CDD" id="cd03450">
    <property type="entry name" value="NodN"/>
    <property type="match status" value="1"/>
</dbReference>
<evidence type="ECO:0000259" key="2">
    <source>
        <dbReference type="Pfam" id="PF01575"/>
    </source>
</evidence>
<dbReference type="RefSeq" id="WP_311423286.1">
    <property type="nucleotide sequence ID" value="NZ_JAVREH010000014.1"/>
</dbReference>